<keyword evidence="14" id="KW-1185">Reference proteome</keyword>
<gene>
    <name evidence="13" type="ORF">J2792_003419</name>
</gene>
<dbReference type="SMART" id="SM00387">
    <property type="entry name" value="HATPase_c"/>
    <property type="match status" value="1"/>
</dbReference>
<dbReference type="InterPro" id="IPR003594">
    <property type="entry name" value="HATPase_dom"/>
</dbReference>
<evidence type="ECO:0000256" key="2">
    <source>
        <dbReference type="ARBA" id="ARBA00004141"/>
    </source>
</evidence>
<keyword evidence="6 11" id="KW-0812">Transmembrane</keyword>
<keyword evidence="10 11" id="KW-0472">Membrane</keyword>
<evidence type="ECO:0000256" key="7">
    <source>
        <dbReference type="ARBA" id="ARBA00022777"/>
    </source>
</evidence>
<dbReference type="SUPFAM" id="SSF47384">
    <property type="entry name" value="Homodimeric domain of signal transducing histidine kinase"/>
    <property type="match status" value="1"/>
</dbReference>
<dbReference type="PROSITE" id="PS50109">
    <property type="entry name" value="HIS_KIN"/>
    <property type="match status" value="1"/>
</dbReference>
<comment type="caution">
    <text evidence="13">The sequence shown here is derived from an EMBL/GenBank/DDBJ whole genome shotgun (WGS) entry which is preliminary data.</text>
</comment>
<dbReference type="Proteomes" id="UP001184150">
    <property type="component" value="Unassembled WGS sequence"/>
</dbReference>
<dbReference type="Gene3D" id="1.10.287.130">
    <property type="match status" value="1"/>
</dbReference>
<dbReference type="Pfam" id="PF00512">
    <property type="entry name" value="HisKA"/>
    <property type="match status" value="1"/>
</dbReference>
<reference evidence="13 14" key="1">
    <citation type="submission" date="2023-07" db="EMBL/GenBank/DDBJ databases">
        <title>Sorghum-associated microbial communities from plants grown in Nebraska, USA.</title>
        <authorList>
            <person name="Schachtman D."/>
        </authorList>
    </citation>
    <scope>NUCLEOTIDE SEQUENCE [LARGE SCALE GENOMIC DNA]</scope>
    <source>
        <strain evidence="13 14">DS1027</strain>
    </source>
</reference>
<evidence type="ECO:0000256" key="3">
    <source>
        <dbReference type="ARBA" id="ARBA00012438"/>
    </source>
</evidence>
<evidence type="ECO:0000256" key="8">
    <source>
        <dbReference type="ARBA" id="ARBA00022989"/>
    </source>
</evidence>
<proteinExistence type="predicted"/>
<keyword evidence="9" id="KW-0902">Two-component regulatory system</keyword>
<feature type="domain" description="Histidine kinase" evidence="12">
    <location>
        <begin position="142"/>
        <end position="348"/>
    </location>
</feature>
<evidence type="ECO:0000256" key="4">
    <source>
        <dbReference type="ARBA" id="ARBA00022553"/>
    </source>
</evidence>
<dbReference type="InterPro" id="IPR036097">
    <property type="entry name" value="HisK_dim/P_sf"/>
</dbReference>
<dbReference type="PRINTS" id="PR00344">
    <property type="entry name" value="BCTRLSENSOR"/>
</dbReference>
<dbReference type="PANTHER" id="PTHR45436:SF15">
    <property type="entry name" value="SENSOR HISTIDINE KINASE CUSS"/>
    <property type="match status" value="1"/>
</dbReference>
<accession>A0ABU1MQB0</accession>
<evidence type="ECO:0000313" key="13">
    <source>
        <dbReference type="EMBL" id="MDR6512534.1"/>
    </source>
</evidence>
<evidence type="ECO:0000313" key="14">
    <source>
        <dbReference type="Proteomes" id="UP001184150"/>
    </source>
</evidence>
<dbReference type="InterPro" id="IPR003661">
    <property type="entry name" value="HisK_dim/P_dom"/>
</dbReference>
<evidence type="ECO:0000256" key="11">
    <source>
        <dbReference type="SAM" id="Phobius"/>
    </source>
</evidence>
<dbReference type="CDD" id="cd00082">
    <property type="entry name" value="HisKA"/>
    <property type="match status" value="1"/>
</dbReference>
<dbReference type="InterPro" id="IPR050428">
    <property type="entry name" value="TCS_sensor_his_kinase"/>
</dbReference>
<comment type="catalytic activity">
    <reaction evidence="1">
        <text>ATP + protein L-histidine = ADP + protein N-phospho-L-histidine.</text>
        <dbReference type="EC" id="2.7.13.3"/>
    </reaction>
</comment>
<keyword evidence="4" id="KW-0597">Phosphoprotein</keyword>
<feature type="transmembrane region" description="Helical" evidence="11">
    <location>
        <begin position="62"/>
        <end position="81"/>
    </location>
</feature>
<dbReference type="EMBL" id="JAVDRD010000010">
    <property type="protein sequence ID" value="MDR6512534.1"/>
    <property type="molecule type" value="Genomic_DNA"/>
</dbReference>
<comment type="subcellular location">
    <subcellularLocation>
        <location evidence="2">Membrane</location>
        <topology evidence="2">Multi-pass membrane protein</topology>
    </subcellularLocation>
</comment>
<protein>
    <recommendedName>
        <fullName evidence="3">histidine kinase</fullName>
        <ecNumber evidence="3">2.7.13.3</ecNumber>
    </recommendedName>
</protein>
<dbReference type="RefSeq" id="WP_309806054.1">
    <property type="nucleotide sequence ID" value="NZ_JAVDRD010000010.1"/>
</dbReference>
<dbReference type="GO" id="GO:0016301">
    <property type="term" value="F:kinase activity"/>
    <property type="evidence" value="ECO:0007669"/>
    <property type="project" value="UniProtKB-KW"/>
</dbReference>
<evidence type="ECO:0000256" key="6">
    <source>
        <dbReference type="ARBA" id="ARBA00022692"/>
    </source>
</evidence>
<dbReference type="Gene3D" id="3.30.565.10">
    <property type="entry name" value="Histidine kinase-like ATPase, C-terminal domain"/>
    <property type="match status" value="1"/>
</dbReference>
<keyword evidence="7 13" id="KW-0418">Kinase</keyword>
<evidence type="ECO:0000256" key="5">
    <source>
        <dbReference type="ARBA" id="ARBA00022679"/>
    </source>
</evidence>
<keyword evidence="5" id="KW-0808">Transferase</keyword>
<name>A0ABU1MQB0_9SPHN</name>
<evidence type="ECO:0000256" key="9">
    <source>
        <dbReference type="ARBA" id="ARBA00023012"/>
    </source>
</evidence>
<sequence>MIAALGQGRGSIRLRLSAGLAVICVFAVATLIFALFWEYDITPQDLSGPNTRAAWREIRDHVLLPILVVIVPTLLATSWVINRALSPLDRTAQSIAHAPARRGLRLPHAELPVEVAPFVTSINALLARLDDAAAQHEAFAADVAHELRTPLAIMAMQLDSPEPLDRAHLRREIGAMRRLVEQLLLLAQIEAEAATPQPPQSFILAGVAEDVVAALAPQIITQGREIALDEPAEMAATTVQGHREAVAAALRNLIENAVRVTPPGGLVRVAVGPGRCLRVADEGPGLAPEALARLARRHARADHASRDGAGLGLSIVERIMAGHGGELATAPEARTLILRFPAHLPDEA</sequence>
<dbReference type="Pfam" id="PF02518">
    <property type="entry name" value="HATPase_c"/>
    <property type="match status" value="1"/>
</dbReference>
<evidence type="ECO:0000256" key="1">
    <source>
        <dbReference type="ARBA" id="ARBA00000085"/>
    </source>
</evidence>
<evidence type="ECO:0000256" key="10">
    <source>
        <dbReference type="ARBA" id="ARBA00023136"/>
    </source>
</evidence>
<evidence type="ECO:0000259" key="12">
    <source>
        <dbReference type="PROSITE" id="PS50109"/>
    </source>
</evidence>
<organism evidence="13 14">
    <name type="scientific">Novosphingobium capsulatum</name>
    <dbReference type="NCBI Taxonomy" id="13688"/>
    <lineage>
        <taxon>Bacteria</taxon>
        <taxon>Pseudomonadati</taxon>
        <taxon>Pseudomonadota</taxon>
        <taxon>Alphaproteobacteria</taxon>
        <taxon>Sphingomonadales</taxon>
        <taxon>Sphingomonadaceae</taxon>
        <taxon>Novosphingobium</taxon>
    </lineage>
</organism>
<dbReference type="PANTHER" id="PTHR45436">
    <property type="entry name" value="SENSOR HISTIDINE KINASE YKOH"/>
    <property type="match status" value="1"/>
</dbReference>
<dbReference type="SUPFAM" id="SSF55874">
    <property type="entry name" value="ATPase domain of HSP90 chaperone/DNA topoisomerase II/histidine kinase"/>
    <property type="match status" value="1"/>
</dbReference>
<dbReference type="InterPro" id="IPR005467">
    <property type="entry name" value="His_kinase_dom"/>
</dbReference>
<dbReference type="SMART" id="SM00388">
    <property type="entry name" value="HisKA"/>
    <property type="match status" value="1"/>
</dbReference>
<keyword evidence="8 11" id="KW-1133">Transmembrane helix</keyword>
<dbReference type="InterPro" id="IPR004358">
    <property type="entry name" value="Sig_transdc_His_kin-like_C"/>
</dbReference>
<feature type="transmembrane region" description="Helical" evidence="11">
    <location>
        <begin position="12"/>
        <end position="37"/>
    </location>
</feature>
<dbReference type="InterPro" id="IPR036890">
    <property type="entry name" value="HATPase_C_sf"/>
</dbReference>
<dbReference type="EC" id="2.7.13.3" evidence="3"/>